<evidence type="ECO:0000313" key="4">
    <source>
        <dbReference type="Proteomes" id="UP001569904"/>
    </source>
</evidence>
<name>A0ABV4QQC9_9ACTN</name>
<keyword evidence="2" id="KW-0472">Membrane</keyword>
<sequence>MDDYHDRLRQRSNDYYRWQRETSSRRDSEERRRRNSDALHRNWEENGYPSFWEIVGGLIIFVIAVAAMSGR</sequence>
<organism evidence="3 4">
    <name type="scientific">Actinomadura chokoriensis</name>
    <dbReference type="NCBI Taxonomy" id="454156"/>
    <lineage>
        <taxon>Bacteria</taxon>
        <taxon>Bacillati</taxon>
        <taxon>Actinomycetota</taxon>
        <taxon>Actinomycetes</taxon>
        <taxon>Streptosporangiales</taxon>
        <taxon>Thermomonosporaceae</taxon>
        <taxon>Actinomadura</taxon>
    </lineage>
</organism>
<feature type="transmembrane region" description="Helical" evidence="2">
    <location>
        <begin position="51"/>
        <end position="70"/>
    </location>
</feature>
<keyword evidence="2" id="KW-1133">Transmembrane helix</keyword>
<dbReference type="EMBL" id="JAXCEH010000001">
    <property type="protein sequence ID" value="MFA1552334.1"/>
    <property type="molecule type" value="Genomic_DNA"/>
</dbReference>
<dbReference type="Proteomes" id="UP001569904">
    <property type="component" value="Unassembled WGS sequence"/>
</dbReference>
<keyword evidence="2" id="KW-0812">Transmembrane</keyword>
<dbReference type="RefSeq" id="WP_371938616.1">
    <property type="nucleotide sequence ID" value="NZ_JAXCEH010000001.1"/>
</dbReference>
<accession>A0ABV4QQC9</accession>
<evidence type="ECO:0000256" key="1">
    <source>
        <dbReference type="SAM" id="MobiDB-lite"/>
    </source>
</evidence>
<evidence type="ECO:0000313" key="3">
    <source>
        <dbReference type="EMBL" id="MFA1552334.1"/>
    </source>
</evidence>
<feature type="region of interest" description="Disordered" evidence="1">
    <location>
        <begin position="19"/>
        <end position="38"/>
    </location>
</feature>
<keyword evidence="4" id="KW-1185">Reference proteome</keyword>
<reference evidence="3 4" key="1">
    <citation type="submission" date="2023-11" db="EMBL/GenBank/DDBJ databases">
        <title>Actinomadura monticuli sp. nov., isolated from volcanic ash.</title>
        <authorList>
            <person name="Lee S.D."/>
            <person name="Yang H."/>
            <person name="Kim I.S."/>
        </authorList>
    </citation>
    <scope>NUCLEOTIDE SEQUENCE [LARGE SCALE GENOMIC DNA]</scope>
    <source>
        <strain evidence="3 4">DSM 45346</strain>
    </source>
</reference>
<gene>
    <name evidence="3" type="ORF">SM436_01390</name>
</gene>
<proteinExistence type="predicted"/>
<evidence type="ECO:0000256" key="2">
    <source>
        <dbReference type="SAM" id="Phobius"/>
    </source>
</evidence>
<comment type="caution">
    <text evidence="3">The sequence shown here is derived from an EMBL/GenBank/DDBJ whole genome shotgun (WGS) entry which is preliminary data.</text>
</comment>
<protein>
    <submittedName>
        <fullName evidence="3">Uncharacterized protein</fullName>
    </submittedName>
</protein>